<reference evidence="2" key="1">
    <citation type="submission" date="2020-12" db="EMBL/GenBank/DDBJ databases">
        <title>Devosia sp. MSA67 isolated from Mo River.</title>
        <authorList>
            <person name="Ma F."/>
            <person name="Zi Z."/>
        </authorList>
    </citation>
    <scope>NUCLEOTIDE SEQUENCE</scope>
    <source>
        <strain evidence="2">MSA67</strain>
    </source>
</reference>
<evidence type="ECO:0000313" key="3">
    <source>
        <dbReference type="Proteomes" id="UP000602124"/>
    </source>
</evidence>
<dbReference type="InterPro" id="IPR037401">
    <property type="entry name" value="SnoaL-like"/>
</dbReference>
<dbReference type="Gene3D" id="3.10.450.50">
    <property type="match status" value="1"/>
</dbReference>
<name>A0A934IR58_9HYPH</name>
<sequence length="263" mass="29810">MAELHEEIAALRAEVGRLKAIEAVRRNMYIYTLFMDYALYEQVLEMFTEDATVEVGGRGVYVGPEQRRKLWMEIWGLAYGGANNRLDAGTIIWHHAFSGIVEVADDLKIATSRFKYDGVVGKYGVGWTSKQYGNYMLEWRQDENGVWWISKMHLAFIAMAAGGDFIEDVSYGGRISHEIPPDRPMTFHHPFPEVSTHPWQFPHPTTGKPIPEYLRPERFWYGNVPAEHGADNSGQIIPEGDAEIRGLAAQSGIVGDKVMFSRK</sequence>
<protein>
    <submittedName>
        <fullName evidence="2">Nuclear transport factor 2 family protein</fullName>
    </submittedName>
</protein>
<dbReference type="EMBL" id="JAEKMH010000001">
    <property type="protein sequence ID" value="MBJ3783666.1"/>
    <property type="molecule type" value="Genomic_DNA"/>
</dbReference>
<evidence type="ECO:0000313" key="2">
    <source>
        <dbReference type="EMBL" id="MBJ3783666.1"/>
    </source>
</evidence>
<evidence type="ECO:0000259" key="1">
    <source>
        <dbReference type="Pfam" id="PF13577"/>
    </source>
</evidence>
<dbReference type="InterPro" id="IPR032710">
    <property type="entry name" value="NTF2-like_dom_sf"/>
</dbReference>
<comment type="caution">
    <text evidence="2">The sequence shown here is derived from an EMBL/GenBank/DDBJ whole genome shotgun (WGS) entry which is preliminary data.</text>
</comment>
<organism evidence="2 3">
    <name type="scientific">Devosia sediminis</name>
    <dbReference type="NCBI Taxonomy" id="2798801"/>
    <lineage>
        <taxon>Bacteria</taxon>
        <taxon>Pseudomonadati</taxon>
        <taxon>Pseudomonadota</taxon>
        <taxon>Alphaproteobacteria</taxon>
        <taxon>Hyphomicrobiales</taxon>
        <taxon>Devosiaceae</taxon>
        <taxon>Devosia</taxon>
    </lineage>
</organism>
<accession>A0A934IR58</accession>
<dbReference type="Proteomes" id="UP000602124">
    <property type="component" value="Unassembled WGS sequence"/>
</dbReference>
<keyword evidence="3" id="KW-1185">Reference proteome</keyword>
<proteinExistence type="predicted"/>
<gene>
    <name evidence="2" type="ORF">JEQ47_02935</name>
</gene>
<dbReference type="AlphaFoldDB" id="A0A934IR58"/>
<feature type="domain" description="SnoaL-like" evidence="1">
    <location>
        <begin position="17"/>
        <end position="153"/>
    </location>
</feature>
<dbReference type="RefSeq" id="WP_198874893.1">
    <property type="nucleotide sequence ID" value="NZ_JAEKMH010000001.1"/>
</dbReference>
<dbReference type="SUPFAM" id="SSF54427">
    <property type="entry name" value="NTF2-like"/>
    <property type="match status" value="1"/>
</dbReference>
<dbReference type="Pfam" id="PF13577">
    <property type="entry name" value="SnoaL_4"/>
    <property type="match status" value="1"/>
</dbReference>